<dbReference type="EMBL" id="VFNV01000001">
    <property type="protein sequence ID" value="TQK77311.1"/>
    <property type="molecule type" value="Genomic_DNA"/>
</dbReference>
<gene>
    <name evidence="2" type="ORF">FB389_2035</name>
</gene>
<comment type="caution">
    <text evidence="2">The sequence shown here is derived from an EMBL/GenBank/DDBJ whole genome shotgun (WGS) entry which is preliminary data.</text>
</comment>
<proteinExistence type="predicted"/>
<organism evidence="2 3">
    <name type="scientific">Rarobacter incanus</name>
    <dbReference type="NCBI Taxonomy" id="153494"/>
    <lineage>
        <taxon>Bacteria</taxon>
        <taxon>Bacillati</taxon>
        <taxon>Actinomycetota</taxon>
        <taxon>Actinomycetes</taxon>
        <taxon>Micrococcales</taxon>
        <taxon>Rarobacteraceae</taxon>
        <taxon>Rarobacter</taxon>
    </lineage>
</organism>
<accession>A0A542SRS2</accession>
<evidence type="ECO:0000313" key="2">
    <source>
        <dbReference type="EMBL" id="TQK77311.1"/>
    </source>
</evidence>
<dbReference type="Proteomes" id="UP000316181">
    <property type="component" value="Unassembled WGS sequence"/>
</dbReference>
<keyword evidence="1" id="KW-0732">Signal</keyword>
<evidence type="ECO:0000256" key="1">
    <source>
        <dbReference type="SAM" id="SignalP"/>
    </source>
</evidence>
<feature type="chain" id="PRO_5021741620" evidence="1">
    <location>
        <begin position="35"/>
        <end position="72"/>
    </location>
</feature>
<reference evidence="2 3" key="1">
    <citation type="submission" date="2019-06" db="EMBL/GenBank/DDBJ databases">
        <title>Sequencing the genomes of 1000 actinobacteria strains.</title>
        <authorList>
            <person name="Klenk H.-P."/>
        </authorList>
    </citation>
    <scope>NUCLEOTIDE SEQUENCE [LARGE SCALE GENOMIC DNA]</scope>
    <source>
        <strain evidence="2 3">DSM 10596</strain>
    </source>
</reference>
<sequence>MRTTPRSAPKIVVAIFTALAASLGVLGAAAPANAASATTVTGTVTSNGTATPASEVEVRLYAGYDDEPYDWE</sequence>
<name>A0A542SRS2_9MICO</name>
<protein>
    <submittedName>
        <fullName evidence="2">Uncharacterized protein</fullName>
    </submittedName>
</protein>
<dbReference type="RefSeq" id="WP_142113202.1">
    <property type="nucleotide sequence ID" value="NZ_BAAATB010000006.1"/>
</dbReference>
<feature type="signal peptide" evidence="1">
    <location>
        <begin position="1"/>
        <end position="34"/>
    </location>
</feature>
<dbReference type="AlphaFoldDB" id="A0A542SRS2"/>
<evidence type="ECO:0000313" key="3">
    <source>
        <dbReference type="Proteomes" id="UP000316181"/>
    </source>
</evidence>
<keyword evidence="3" id="KW-1185">Reference proteome</keyword>